<protein>
    <submittedName>
        <fullName evidence="1">Uncharacterized protein</fullName>
    </submittedName>
</protein>
<proteinExistence type="predicted"/>
<organism evidence="1 2">
    <name type="scientific">Malus domestica</name>
    <name type="common">Apple</name>
    <name type="synonym">Pyrus malus</name>
    <dbReference type="NCBI Taxonomy" id="3750"/>
    <lineage>
        <taxon>Eukaryota</taxon>
        <taxon>Viridiplantae</taxon>
        <taxon>Streptophyta</taxon>
        <taxon>Embryophyta</taxon>
        <taxon>Tracheophyta</taxon>
        <taxon>Spermatophyta</taxon>
        <taxon>Magnoliopsida</taxon>
        <taxon>eudicotyledons</taxon>
        <taxon>Gunneridae</taxon>
        <taxon>Pentapetalae</taxon>
        <taxon>rosids</taxon>
        <taxon>fabids</taxon>
        <taxon>Rosales</taxon>
        <taxon>Rosaceae</taxon>
        <taxon>Amygdaloideae</taxon>
        <taxon>Maleae</taxon>
        <taxon>Malus</taxon>
    </lineage>
</organism>
<evidence type="ECO:0000313" key="2">
    <source>
        <dbReference type="Proteomes" id="UP000290289"/>
    </source>
</evidence>
<reference evidence="1 2" key="1">
    <citation type="submission" date="2018-10" db="EMBL/GenBank/DDBJ databases">
        <title>A high-quality apple genome assembly.</title>
        <authorList>
            <person name="Hu J."/>
        </authorList>
    </citation>
    <scope>NUCLEOTIDE SEQUENCE [LARGE SCALE GENOMIC DNA]</scope>
    <source>
        <strain evidence="2">cv. HFTH1</strain>
        <tissue evidence="1">Young leaf</tissue>
    </source>
</reference>
<dbReference type="AlphaFoldDB" id="A0A498HGD6"/>
<dbReference type="EMBL" id="RDQH01000343">
    <property type="protein sequence ID" value="RXH68123.1"/>
    <property type="molecule type" value="Genomic_DNA"/>
</dbReference>
<gene>
    <name evidence="1" type="ORF">DVH24_028270</name>
</gene>
<sequence>MPCAVSAYAGNEHLIPYAVLAHAGEDFEPLEHLLPYAILARAGEDFKPLEQNAASCHLRLDTASCHLRFSFGFVPFETWGVPSTSAPNSVMEFPDSTKRGHVAMGDHPEEIHGTNSRDKGRLGLLIFLLAWMSMVGRMDLLVREVTTWLLLVAEAMVSLLLLAEKTANIFNGGEEE</sequence>
<name>A0A498HGD6_MALDO</name>
<accession>A0A498HGD6</accession>
<keyword evidence="2" id="KW-1185">Reference proteome</keyword>
<dbReference type="Proteomes" id="UP000290289">
    <property type="component" value="Chromosome 17"/>
</dbReference>
<evidence type="ECO:0000313" key="1">
    <source>
        <dbReference type="EMBL" id="RXH68123.1"/>
    </source>
</evidence>
<comment type="caution">
    <text evidence="1">The sequence shown here is derived from an EMBL/GenBank/DDBJ whole genome shotgun (WGS) entry which is preliminary data.</text>
</comment>